<dbReference type="Proteomes" id="UP000694865">
    <property type="component" value="Unplaced"/>
</dbReference>
<evidence type="ECO:0000256" key="1">
    <source>
        <dbReference type="ARBA" id="ARBA00022603"/>
    </source>
</evidence>
<keyword evidence="5" id="KW-1185">Reference proteome</keyword>
<keyword evidence="2 4" id="KW-0808">Transferase</keyword>
<reference evidence="6" key="1">
    <citation type="submission" date="2025-08" db="UniProtKB">
        <authorList>
            <consortium name="RefSeq"/>
        </authorList>
    </citation>
    <scope>IDENTIFICATION</scope>
    <source>
        <tissue evidence="6">Testes</tissue>
    </source>
</reference>
<dbReference type="PANTHER" id="PTHR21008">
    <property type="entry name" value="S-ADENOSYLMETHIONINE SENSOR UPSTREAM OF MTORC1-RELATED"/>
    <property type="match status" value="1"/>
</dbReference>
<sequence length="387" mass="44610">MHEMQESNSRCSCCSECSDKECQENAAGVVKQVHARLRRKFKEADGDFERIWSEHCEDEDTLEEYANAMQHLAEEHWSKNPDDRIAWCYQCCIDYFFSGGLKCALEKDERTKQFLTSGGANNFTETQCSCTADEYAAGSGDNLSSLSAATALYSYNSFKLPFTGKVRLIDVGSCYNPFLKYEDFLSIGIDISPAVESVYKCDFLNLQLHPPLQLAEDTLDTYLKNLKNPVDELPRESFHVVVFSLLLSYFPSPYQRWICCQKAHSLLQMNGLLLIITPDSSHQNKHASMMKSWKCAIESMGFKRWRYIKYMHMHFMAFRKVSNQQSILMSEANPDMMYIPQDFHDNIEECVFNDSFDNQSDSDEQSVKDFFTELPDIQDPCDILLYT</sequence>
<dbReference type="SUPFAM" id="SSF53335">
    <property type="entry name" value="S-adenosyl-L-methionine-dependent methyltransferases"/>
    <property type="match status" value="1"/>
</dbReference>
<gene>
    <name evidence="6" type="primary">LOC100374645</name>
</gene>
<dbReference type="Pfam" id="PF11968">
    <property type="entry name" value="Bmt2"/>
    <property type="match status" value="1"/>
</dbReference>
<organism evidence="5 6">
    <name type="scientific">Saccoglossus kowalevskii</name>
    <name type="common">Acorn worm</name>
    <dbReference type="NCBI Taxonomy" id="10224"/>
    <lineage>
        <taxon>Eukaryota</taxon>
        <taxon>Metazoa</taxon>
        <taxon>Hemichordata</taxon>
        <taxon>Enteropneusta</taxon>
        <taxon>Harrimaniidae</taxon>
        <taxon>Saccoglossus</taxon>
    </lineage>
</organism>
<evidence type="ECO:0000313" key="6">
    <source>
        <dbReference type="RefSeq" id="XP_006822481.1"/>
    </source>
</evidence>
<comment type="similarity">
    <text evidence="4">Belongs to the BMT2 family.</text>
</comment>
<keyword evidence="1 4" id="KW-0489">Methyltransferase</keyword>
<dbReference type="GO" id="GO:0032259">
    <property type="term" value="P:methylation"/>
    <property type="evidence" value="ECO:0007669"/>
    <property type="project" value="UniProtKB-KW"/>
</dbReference>
<dbReference type="InterPro" id="IPR021867">
    <property type="entry name" value="Bmt2/SAMTOR"/>
</dbReference>
<evidence type="ECO:0000256" key="2">
    <source>
        <dbReference type="ARBA" id="ARBA00022679"/>
    </source>
</evidence>
<dbReference type="HAMAP" id="MF_03044">
    <property type="entry name" value="BMT2"/>
    <property type="match status" value="1"/>
</dbReference>
<name>A0ABM0MR40_SACKO</name>
<accession>A0ABM0MR40</accession>
<evidence type="ECO:0000256" key="4">
    <source>
        <dbReference type="HAMAP-Rule" id="MF_03044"/>
    </source>
</evidence>
<protein>
    <recommendedName>
        <fullName evidence="4">S-adenosylmethionine sensor upstream of mTORC1</fullName>
    </recommendedName>
    <alternativeName>
        <fullName evidence="4">Probable methyltransferase BMT2 homolog</fullName>
        <ecNumber evidence="4">2.1.1.-</ecNumber>
    </alternativeName>
</protein>
<dbReference type="RefSeq" id="XP_006822481.1">
    <property type="nucleotide sequence ID" value="XM_006822418.1"/>
</dbReference>
<proteinExistence type="inferred from homology"/>
<dbReference type="GO" id="GO:0008168">
    <property type="term" value="F:methyltransferase activity"/>
    <property type="evidence" value="ECO:0007669"/>
    <property type="project" value="UniProtKB-KW"/>
</dbReference>
<dbReference type="Gene3D" id="3.40.50.150">
    <property type="entry name" value="Vaccinia Virus protein VP39"/>
    <property type="match status" value="1"/>
</dbReference>
<dbReference type="InterPro" id="IPR029063">
    <property type="entry name" value="SAM-dependent_MTases_sf"/>
</dbReference>
<dbReference type="GeneID" id="100374645"/>
<comment type="function">
    <text evidence="4">S-adenosyl-L-methionine-binding protein that acts as an inhibitor of mTORC1 signaling. Acts as a sensor of S-adenosyl-L-methionine to signal methionine sufficiency to mTORC1. Probably also acts as a S-adenosyl-L-methionine-dependent methyltransferase.</text>
</comment>
<feature type="binding site" evidence="4">
    <location>
        <position position="172"/>
    </location>
    <ligand>
        <name>S-adenosyl-L-methionine</name>
        <dbReference type="ChEBI" id="CHEBI:59789"/>
    </ligand>
</feature>
<keyword evidence="3 4" id="KW-0949">S-adenosyl-L-methionine</keyword>
<evidence type="ECO:0000313" key="5">
    <source>
        <dbReference type="Proteomes" id="UP000694865"/>
    </source>
</evidence>
<evidence type="ECO:0000256" key="3">
    <source>
        <dbReference type="ARBA" id="ARBA00022691"/>
    </source>
</evidence>
<dbReference type="EC" id="2.1.1.-" evidence="4"/>
<dbReference type="CDD" id="cd02440">
    <property type="entry name" value="AdoMet_MTases"/>
    <property type="match status" value="1"/>
</dbReference>
<feature type="binding site" evidence="4">
    <location>
        <position position="190"/>
    </location>
    <ligand>
        <name>S-adenosyl-L-methionine</name>
        <dbReference type="ChEBI" id="CHEBI:59789"/>
    </ligand>
</feature>
<dbReference type="PANTHER" id="PTHR21008:SF0">
    <property type="entry name" value="S-ADENOSYLMETHIONINE SENSOR UPSTREAM OF MTORC1"/>
    <property type="match status" value="1"/>
</dbReference>